<gene>
    <name evidence="3" type="ORF">GCM10017600_06090</name>
</gene>
<dbReference type="GO" id="GO:0046464">
    <property type="term" value="P:acylglycerol catabolic process"/>
    <property type="evidence" value="ECO:0007669"/>
    <property type="project" value="TreeGrafter"/>
</dbReference>
<organism evidence="3 4">
    <name type="scientific">Streptosporangium carneum</name>
    <dbReference type="NCBI Taxonomy" id="47481"/>
    <lineage>
        <taxon>Bacteria</taxon>
        <taxon>Bacillati</taxon>
        <taxon>Actinomycetota</taxon>
        <taxon>Actinomycetes</taxon>
        <taxon>Streptosporangiales</taxon>
        <taxon>Streptosporangiaceae</taxon>
        <taxon>Streptosporangium</taxon>
    </lineage>
</organism>
<dbReference type="Proteomes" id="UP001143474">
    <property type="component" value="Unassembled WGS sequence"/>
</dbReference>
<protein>
    <recommendedName>
        <fullName evidence="2">AB hydrolase-1 domain-containing protein</fullName>
    </recommendedName>
</protein>
<dbReference type="RefSeq" id="WP_271215762.1">
    <property type="nucleotide sequence ID" value="NZ_BAAAVD010000006.1"/>
</dbReference>
<comment type="caution">
    <text evidence="3">The sequence shown here is derived from an EMBL/GenBank/DDBJ whole genome shotgun (WGS) entry which is preliminary data.</text>
</comment>
<dbReference type="SUPFAM" id="SSF53474">
    <property type="entry name" value="alpha/beta-Hydrolases"/>
    <property type="match status" value="1"/>
</dbReference>
<dbReference type="GO" id="GO:0047372">
    <property type="term" value="F:monoacylglycerol lipase activity"/>
    <property type="evidence" value="ECO:0007669"/>
    <property type="project" value="TreeGrafter"/>
</dbReference>
<keyword evidence="4" id="KW-1185">Reference proteome</keyword>
<proteinExistence type="predicted"/>
<feature type="domain" description="AB hydrolase-1" evidence="2">
    <location>
        <begin position="91"/>
        <end position="327"/>
    </location>
</feature>
<dbReference type="PANTHER" id="PTHR43798:SF5">
    <property type="entry name" value="MONOACYLGLYCEROL LIPASE ABHD6"/>
    <property type="match status" value="1"/>
</dbReference>
<dbReference type="InterPro" id="IPR000639">
    <property type="entry name" value="Epox_hydrolase-like"/>
</dbReference>
<evidence type="ECO:0000313" key="3">
    <source>
        <dbReference type="EMBL" id="GLK07204.1"/>
    </source>
</evidence>
<dbReference type="PANTHER" id="PTHR43798">
    <property type="entry name" value="MONOACYLGLYCEROL LIPASE"/>
    <property type="match status" value="1"/>
</dbReference>
<dbReference type="Gene3D" id="3.40.50.1820">
    <property type="entry name" value="alpha/beta hydrolase"/>
    <property type="match status" value="1"/>
</dbReference>
<reference evidence="3" key="1">
    <citation type="journal article" date="2014" name="Int. J. Syst. Evol. Microbiol.">
        <title>Complete genome sequence of Corynebacterium casei LMG S-19264T (=DSM 44701T), isolated from a smear-ripened cheese.</title>
        <authorList>
            <consortium name="US DOE Joint Genome Institute (JGI-PGF)"/>
            <person name="Walter F."/>
            <person name="Albersmeier A."/>
            <person name="Kalinowski J."/>
            <person name="Ruckert C."/>
        </authorList>
    </citation>
    <scope>NUCLEOTIDE SEQUENCE</scope>
    <source>
        <strain evidence="3">VKM Ac-2007</strain>
    </source>
</reference>
<evidence type="ECO:0000259" key="2">
    <source>
        <dbReference type="Pfam" id="PF00561"/>
    </source>
</evidence>
<feature type="region of interest" description="Disordered" evidence="1">
    <location>
        <begin position="1"/>
        <end position="20"/>
    </location>
</feature>
<dbReference type="InterPro" id="IPR000073">
    <property type="entry name" value="AB_hydrolase_1"/>
</dbReference>
<evidence type="ECO:0000313" key="4">
    <source>
        <dbReference type="Proteomes" id="UP001143474"/>
    </source>
</evidence>
<reference evidence="3" key="2">
    <citation type="submission" date="2023-01" db="EMBL/GenBank/DDBJ databases">
        <authorList>
            <person name="Sun Q."/>
            <person name="Evtushenko L."/>
        </authorList>
    </citation>
    <scope>NUCLEOTIDE SEQUENCE</scope>
    <source>
        <strain evidence="3">VKM Ac-2007</strain>
    </source>
</reference>
<dbReference type="InterPro" id="IPR029058">
    <property type="entry name" value="AB_hydrolase_fold"/>
</dbReference>
<dbReference type="Pfam" id="PF00561">
    <property type="entry name" value="Abhydrolase_1"/>
    <property type="match status" value="1"/>
</dbReference>
<dbReference type="AlphaFoldDB" id="A0A9W6HXH6"/>
<dbReference type="PRINTS" id="PR00412">
    <property type="entry name" value="EPOXHYDRLASE"/>
</dbReference>
<dbReference type="EMBL" id="BSEV01000001">
    <property type="protein sequence ID" value="GLK07204.1"/>
    <property type="molecule type" value="Genomic_DNA"/>
</dbReference>
<accession>A0A9W6HXH6</accession>
<name>A0A9W6HXH6_9ACTN</name>
<dbReference type="GO" id="GO:0016020">
    <property type="term" value="C:membrane"/>
    <property type="evidence" value="ECO:0007669"/>
    <property type="project" value="TreeGrafter"/>
</dbReference>
<evidence type="ECO:0000256" key="1">
    <source>
        <dbReference type="SAM" id="MobiDB-lite"/>
    </source>
</evidence>
<dbReference type="InterPro" id="IPR050266">
    <property type="entry name" value="AB_hydrolase_sf"/>
</dbReference>
<sequence length="355" mass="37256">MPSTETTAPSGKAARGAAPVPVTRARATRLGRAAFGALAAMVMALSTTAAGASAVPGGGAHAPAGFPAGFRGGKVAVDGGAVHYVRGGSGPAVVLLHGWPETSLMWRKVMPGLARNHTVVAIDLPGLGGSDIPNGGYDKVTAAHRVRQAVNALGLGQVEILAHDIGVLVAYPYARDFPGEVRRLVMIEAPLAGFGLEDLYGVSWHLRFNSSPAPIPEKIVDNDDVSTYLGMMFDFSHRPEAIEREPYYRAYASPARRTASYEYYRAFAGDAVNNRANAARRLPMPVLAVGGQHSFGARVADSFRQVADDVRPVVVPDSGHFVPEENPGFVTDCASLFLGAPNGAPQRPELAPCAP</sequence>